<dbReference type="EMBL" id="WBWX01000003">
    <property type="protein sequence ID" value="KAB2799434.1"/>
    <property type="molecule type" value="Genomic_DNA"/>
</dbReference>
<comment type="caution">
    <text evidence="1">The sequence shown here is derived from an EMBL/GenBank/DDBJ whole genome shotgun (WGS) entry which is preliminary data.</text>
</comment>
<name>A0A6I0DS48_BRUAN</name>
<evidence type="ECO:0000313" key="1">
    <source>
        <dbReference type="EMBL" id="KAB2799434.1"/>
    </source>
</evidence>
<gene>
    <name evidence="1" type="ORF">F9L06_11350</name>
</gene>
<reference evidence="1 2" key="1">
    <citation type="submission" date="2019-09" db="EMBL/GenBank/DDBJ databases">
        <title>Taxonomic organization of the family Brucellaceae based on a phylogenomic approach.</title>
        <authorList>
            <person name="Leclercq S."/>
            <person name="Cloeckaert A."/>
            <person name="Zygmunt M.S."/>
        </authorList>
    </citation>
    <scope>NUCLEOTIDE SEQUENCE [LARGE SCALE GENOMIC DNA]</scope>
    <source>
        <strain evidence="1 2">CCUG 34461</strain>
    </source>
</reference>
<protein>
    <submittedName>
        <fullName evidence="1">Uncharacterized protein</fullName>
    </submittedName>
</protein>
<organism evidence="1 2">
    <name type="scientific">Brucella anthropi</name>
    <name type="common">Ochrobactrum anthropi</name>
    <dbReference type="NCBI Taxonomy" id="529"/>
    <lineage>
        <taxon>Bacteria</taxon>
        <taxon>Pseudomonadati</taxon>
        <taxon>Pseudomonadota</taxon>
        <taxon>Alphaproteobacteria</taxon>
        <taxon>Hyphomicrobiales</taxon>
        <taxon>Brucellaceae</taxon>
        <taxon>Brucella/Ochrobactrum group</taxon>
        <taxon>Brucella</taxon>
    </lineage>
</organism>
<dbReference type="AlphaFoldDB" id="A0A6I0DS48"/>
<sequence length="61" mass="7288">MGRLSTAFYLWIYFSSFPLSRQRRQGPMQNFAFPMQSLHEGKLKKSFCKKESPFMQGRHIK</sequence>
<evidence type="ECO:0000313" key="2">
    <source>
        <dbReference type="Proteomes" id="UP000441102"/>
    </source>
</evidence>
<accession>A0A6I0DS48</accession>
<proteinExistence type="predicted"/>
<dbReference type="Proteomes" id="UP000441102">
    <property type="component" value="Unassembled WGS sequence"/>
</dbReference>